<dbReference type="NCBIfam" id="TIGR01378">
    <property type="entry name" value="thi_PPkinase"/>
    <property type="match status" value="1"/>
</dbReference>
<reference evidence="7 8" key="1">
    <citation type="submission" date="2020-08" db="EMBL/GenBank/DDBJ databases">
        <title>Genome public.</title>
        <authorList>
            <person name="Liu C."/>
            <person name="Sun Q."/>
        </authorList>
    </citation>
    <scope>NUCLEOTIDE SEQUENCE [LARGE SCALE GENOMIC DNA]</scope>
    <source>
        <strain evidence="7 8">M29</strain>
    </source>
</reference>
<dbReference type="SMART" id="SM00983">
    <property type="entry name" value="TPK_B1_binding"/>
    <property type="match status" value="1"/>
</dbReference>
<dbReference type="InterPro" id="IPR036371">
    <property type="entry name" value="TPK_B1-bd_sf"/>
</dbReference>
<sequence>MKDTIIVSGGDIQRDFALDFLRNRIERTGREKLCLIAADRGLEFFMENHLLPDVTVGDFDSLSPQGEEFLKGLSTVEVIRLKPEKDDSDTQCAVNLAIRQGTKRIEILGATGRRVDHLIANLGLLILASQNGVSLALVDQYNYMTLAENGKVLEKSGQFGKYVSFFAIGGAVKGLCLEGFKYLLDGYDLSLLDCGLTVSNEIQEEQARVTYESGTLLMIQSRDR</sequence>
<proteinExistence type="predicted"/>
<name>A0ABR7IIP3_9FIRM</name>
<keyword evidence="3" id="KW-0418">Kinase</keyword>
<evidence type="ECO:0000256" key="3">
    <source>
        <dbReference type="ARBA" id="ARBA00022777"/>
    </source>
</evidence>
<dbReference type="RefSeq" id="WP_186994975.1">
    <property type="nucleotide sequence ID" value="NZ_JACOQG010000013.1"/>
</dbReference>
<evidence type="ECO:0000256" key="4">
    <source>
        <dbReference type="ARBA" id="ARBA00022840"/>
    </source>
</evidence>
<accession>A0ABR7IIP3</accession>
<dbReference type="PANTHER" id="PTHR41299:SF1">
    <property type="entry name" value="THIAMINE PYROPHOSPHOKINASE"/>
    <property type="match status" value="1"/>
</dbReference>
<dbReference type="SUPFAM" id="SSF63999">
    <property type="entry name" value="Thiamin pyrophosphokinase, catalytic domain"/>
    <property type="match status" value="1"/>
</dbReference>
<keyword evidence="4" id="KW-0067">ATP-binding</keyword>
<dbReference type="SUPFAM" id="SSF63862">
    <property type="entry name" value="Thiamin pyrophosphokinase, substrate-binding domain"/>
    <property type="match status" value="1"/>
</dbReference>
<dbReference type="EC" id="2.7.6.2" evidence="5"/>
<keyword evidence="2" id="KW-0547">Nucleotide-binding</keyword>
<dbReference type="CDD" id="cd07995">
    <property type="entry name" value="TPK"/>
    <property type="match status" value="1"/>
</dbReference>
<organism evidence="7 8">
    <name type="scientific">Blautia difficilis</name>
    <dbReference type="NCBI Taxonomy" id="2763027"/>
    <lineage>
        <taxon>Bacteria</taxon>
        <taxon>Bacillati</taxon>
        <taxon>Bacillota</taxon>
        <taxon>Clostridia</taxon>
        <taxon>Lachnospirales</taxon>
        <taxon>Lachnospiraceae</taxon>
        <taxon>Blautia</taxon>
    </lineage>
</organism>
<evidence type="ECO:0000259" key="6">
    <source>
        <dbReference type="SMART" id="SM00983"/>
    </source>
</evidence>
<dbReference type="InterPro" id="IPR006282">
    <property type="entry name" value="Thi_PPkinase"/>
</dbReference>
<dbReference type="Proteomes" id="UP000649826">
    <property type="component" value="Unassembled WGS sequence"/>
</dbReference>
<dbReference type="InterPro" id="IPR053149">
    <property type="entry name" value="TPK"/>
</dbReference>
<evidence type="ECO:0000313" key="8">
    <source>
        <dbReference type="Proteomes" id="UP000649826"/>
    </source>
</evidence>
<dbReference type="PANTHER" id="PTHR41299">
    <property type="entry name" value="THIAMINE PYROPHOSPHOKINASE"/>
    <property type="match status" value="1"/>
</dbReference>
<keyword evidence="8" id="KW-1185">Reference proteome</keyword>
<dbReference type="InterPro" id="IPR036759">
    <property type="entry name" value="TPK_catalytic_sf"/>
</dbReference>
<keyword evidence="1 7" id="KW-0808">Transferase</keyword>
<dbReference type="InterPro" id="IPR007371">
    <property type="entry name" value="TPK_catalytic"/>
</dbReference>
<dbReference type="Gene3D" id="3.40.50.10240">
    <property type="entry name" value="Thiamin pyrophosphokinase, catalytic domain"/>
    <property type="match status" value="1"/>
</dbReference>
<dbReference type="EMBL" id="JACOQG010000013">
    <property type="protein sequence ID" value="MBC5779894.1"/>
    <property type="molecule type" value="Genomic_DNA"/>
</dbReference>
<dbReference type="Pfam" id="PF04263">
    <property type="entry name" value="TPK_catalytic"/>
    <property type="match status" value="1"/>
</dbReference>
<dbReference type="InterPro" id="IPR007373">
    <property type="entry name" value="Thiamin_PyroPKinase_B1-bd"/>
</dbReference>
<evidence type="ECO:0000313" key="7">
    <source>
        <dbReference type="EMBL" id="MBC5779894.1"/>
    </source>
</evidence>
<dbReference type="Pfam" id="PF04265">
    <property type="entry name" value="TPK_B1_binding"/>
    <property type="match status" value="1"/>
</dbReference>
<gene>
    <name evidence="7" type="ORF">H8Z82_09495</name>
</gene>
<evidence type="ECO:0000256" key="5">
    <source>
        <dbReference type="NCBIfam" id="TIGR01378"/>
    </source>
</evidence>
<feature type="domain" description="Thiamin pyrophosphokinase thiamin-binding" evidence="6">
    <location>
        <begin position="150"/>
        <end position="217"/>
    </location>
</feature>
<evidence type="ECO:0000256" key="2">
    <source>
        <dbReference type="ARBA" id="ARBA00022741"/>
    </source>
</evidence>
<evidence type="ECO:0000256" key="1">
    <source>
        <dbReference type="ARBA" id="ARBA00022679"/>
    </source>
</evidence>
<protein>
    <recommendedName>
        <fullName evidence="5">Thiamine diphosphokinase</fullName>
        <ecNumber evidence="5">2.7.6.2</ecNumber>
    </recommendedName>
</protein>
<comment type="caution">
    <text evidence="7">The sequence shown here is derived from an EMBL/GenBank/DDBJ whole genome shotgun (WGS) entry which is preliminary data.</text>
</comment>
<dbReference type="GO" id="GO:0004788">
    <property type="term" value="F:thiamine diphosphokinase activity"/>
    <property type="evidence" value="ECO:0007669"/>
    <property type="project" value="UniProtKB-EC"/>
</dbReference>